<reference evidence="3" key="1">
    <citation type="submission" date="2021-11" db="EMBL/GenBank/DDBJ databases">
        <authorList>
            <person name="Qingchun L."/>
            <person name="Dong Z."/>
            <person name="Zongwei Q."/>
            <person name="Jia Z."/>
            <person name="Duotao L."/>
        </authorList>
    </citation>
    <scope>NUCLEOTIDE SEQUENCE</scope>
    <source>
        <strain evidence="3">WLY-B-L2</strain>
    </source>
</reference>
<feature type="signal peptide" evidence="2">
    <location>
        <begin position="1"/>
        <end position="27"/>
    </location>
</feature>
<dbReference type="SUPFAM" id="SSF58104">
    <property type="entry name" value="Methyl-accepting chemotaxis protein (MCP) signaling domain"/>
    <property type="match status" value="1"/>
</dbReference>
<dbReference type="RefSeq" id="WP_150358347.1">
    <property type="nucleotide sequence ID" value="NZ_JAJJPB010000004.1"/>
</dbReference>
<proteinExistence type="predicted"/>
<protein>
    <recommendedName>
        <fullName evidence="5">Chromosome segregation protein</fullName>
    </recommendedName>
</protein>
<evidence type="ECO:0000256" key="1">
    <source>
        <dbReference type="SAM" id="Coils"/>
    </source>
</evidence>
<gene>
    <name evidence="3" type="ORF">LN736_05980</name>
</gene>
<keyword evidence="1" id="KW-0175">Coiled coil</keyword>
<dbReference type="EMBL" id="JAJJPB010000004">
    <property type="protein sequence ID" value="MCC9294409.1"/>
    <property type="molecule type" value="Genomic_DNA"/>
</dbReference>
<dbReference type="Proteomes" id="UP001165422">
    <property type="component" value="Unassembled WGS sequence"/>
</dbReference>
<evidence type="ECO:0000256" key="2">
    <source>
        <dbReference type="SAM" id="SignalP"/>
    </source>
</evidence>
<keyword evidence="4" id="KW-1185">Reference proteome</keyword>
<keyword evidence="2" id="KW-0732">Signal</keyword>
<feature type="coiled-coil region" evidence="1">
    <location>
        <begin position="325"/>
        <end position="408"/>
    </location>
</feature>
<dbReference type="Gene3D" id="1.10.287.1490">
    <property type="match status" value="1"/>
</dbReference>
<evidence type="ECO:0000313" key="4">
    <source>
        <dbReference type="Proteomes" id="UP001165422"/>
    </source>
</evidence>
<comment type="caution">
    <text evidence="3">The sequence shown here is derived from an EMBL/GenBank/DDBJ whole genome shotgun (WGS) entry which is preliminary data.</text>
</comment>
<organism evidence="3 4">
    <name type="scientific">Clostridium aromativorans</name>
    <dbReference type="NCBI Taxonomy" id="2836848"/>
    <lineage>
        <taxon>Bacteria</taxon>
        <taxon>Bacillati</taxon>
        <taxon>Bacillota</taxon>
        <taxon>Clostridia</taxon>
        <taxon>Eubacteriales</taxon>
        <taxon>Clostridiaceae</taxon>
        <taxon>Clostridium</taxon>
    </lineage>
</organism>
<accession>A0ABS8N3N4</accession>
<sequence length="730" mass="79977">MKIRKRILSSILALLILPVTLSGTATAAAPKVSVDESAYVNLDYYGTPTNINIVKSCNLNGNQQFTDYGEYEKVSNMSNNVVPTMKNGAVSWNLNNYKGRFYYECTPKKGTVVLPWNVDVSYSLNGTPIAASKLVGASGLIQIDVKVTPNTKANMYYRNNMLLQMQTIVDMSKASSVDAPGAQVQTIGNKKIILFAALPGEKDTFTLRIGTNSFETDGILLTMVPGTLSQLQDVKDLKDNIDTFRDSMNSIYDSTNALLQTAENMQSGLSRAKSGLSSLDRANSNISVSKDSLFDKSETALADLSKVASNTAAMIPHINEGENAIEDLNYDLNAMTKTIESTKTELEKYKASIKNVQDDIEELRDVVKDVNSKSDERDELLQRTRSDIEDMQADLENLSDSSSDLSNKLNAVSSDISTLSDAMKSVSGELSGIAEKYLQGIENEELKKVLMALYSNIQQMLSYVDSTLSDLAAACDSTSELLDQTSDISENGKDYLNTVNSSISLIEDYFEDFDRANEVTDDMLSEQSEILSNTSSLLTKSETLIDNISAVNDTANKYKSSSIKALQDMGTLLDSMTKGLNSSQNFLSSFESVLKNSSGDISQGNSDMLKGLIGVLKQSLEGIKSVPTMRKANDSIKSTADKEIDKFENENRLLYLDPKAELISFTSSKNPSPRSIQVILRTQEINKDSGNENITNADSDAQDKGVLYRIIRVFVKLKQAVVSAFSDINQ</sequence>
<evidence type="ECO:0008006" key="5">
    <source>
        <dbReference type="Google" id="ProtNLM"/>
    </source>
</evidence>
<evidence type="ECO:0000313" key="3">
    <source>
        <dbReference type="EMBL" id="MCC9294409.1"/>
    </source>
</evidence>
<feature type="chain" id="PRO_5046190469" description="Chromosome segregation protein" evidence="2">
    <location>
        <begin position="28"/>
        <end position="730"/>
    </location>
</feature>
<name>A0ABS8N3N4_9CLOT</name>